<accession>A0AAV2EP75</accession>
<evidence type="ECO:0000313" key="2">
    <source>
        <dbReference type="Proteomes" id="UP001497516"/>
    </source>
</evidence>
<reference evidence="1 2" key="1">
    <citation type="submission" date="2024-04" db="EMBL/GenBank/DDBJ databases">
        <authorList>
            <person name="Fracassetti M."/>
        </authorList>
    </citation>
    <scope>NUCLEOTIDE SEQUENCE [LARGE SCALE GENOMIC DNA]</scope>
</reference>
<evidence type="ECO:0000313" key="1">
    <source>
        <dbReference type="EMBL" id="CAL1387831.1"/>
    </source>
</evidence>
<organism evidence="1 2">
    <name type="scientific">Linum trigynum</name>
    <dbReference type="NCBI Taxonomy" id="586398"/>
    <lineage>
        <taxon>Eukaryota</taxon>
        <taxon>Viridiplantae</taxon>
        <taxon>Streptophyta</taxon>
        <taxon>Embryophyta</taxon>
        <taxon>Tracheophyta</taxon>
        <taxon>Spermatophyta</taxon>
        <taxon>Magnoliopsida</taxon>
        <taxon>eudicotyledons</taxon>
        <taxon>Gunneridae</taxon>
        <taxon>Pentapetalae</taxon>
        <taxon>rosids</taxon>
        <taxon>fabids</taxon>
        <taxon>Malpighiales</taxon>
        <taxon>Linaceae</taxon>
        <taxon>Linum</taxon>
    </lineage>
</organism>
<dbReference type="Proteomes" id="UP001497516">
    <property type="component" value="Chromosome 5"/>
</dbReference>
<sequence length="83" mass="9300">MLSSWREGLLGSSIIMVKLGADRYAASLGRYWDLVAVEESEEQIGRRVVEEDDVAAVDEMPGALMARVFSRTTRPIWMVDPGR</sequence>
<gene>
    <name evidence="1" type="ORF">LTRI10_LOCUS28789</name>
</gene>
<dbReference type="AlphaFoldDB" id="A0AAV2EP75"/>
<name>A0AAV2EP75_9ROSI</name>
<protein>
    <submittedName>
        <fullName evidence="1">Uncharacterized protein</fullName>
    </submittedName>
</protein>
<keyword evidence="2" id="KW-1185">Reference proteome</keyword>
<proteinExistence type="predicted"/>
<dbReference type="EMBL" id="OZ034818">
    <property type="protein sequence ID" value="CAL1387831.1"/>
    <property type="molecule type" value="Genomic_DNA"/>
</dbReference>